<organism evidence="1 2">
    <name type="scientific">Flavobacterium chilense</name>
    <dbReference type="NCBI Taxonomy" id="946677"/>
    <lineage>
        <taxon>Bacteria</taxon>
        <taxon>Pseudomonadati</taxon>
        <taxon>Bacteroidota</taxon>
        <taxon>Flavobacteriia</taxon>
        <taxon>Flavobacteriales</taxon>
        <taxon>Flavobacteriaceae</taxon>
        <taxon>Flavobacterium</taxon>
    </lineage>
</organism>
<dbReference type="RefSeq" id="WP_068845431.1">
    <property type="nucleotide sequence ID" value="NZ_FRBT01000011.1"/>
</dbReference>
<proteinExistence type="predicted"/>
<protein>
    <submittedName>
        <fullName evidence="1">Uncharacterized protein</fullName>
    </submittedName>
</protein>
<evidence type="ECO:0000313" key="1">
    <source>
        <dbReference type="EMBL" id="SHM86283.1"/>
    </source>
</evidence>
<dbReference type="InterPro" id="IPR046002">
    <property type="entry name" value="DUF5958"/>
</dbReference>
<gene>
    <name evidence="1" type="ORF">SAMN05444484_111101</name>
</gene>
<dbReference type="Proteomes" id="UP000184028">
    <property type="component" value="Unassembled WGS sequence"/>
</dbReference>
<reference evidence="2" key="1">
    <citation type="submission" date="2016-11" db="EMBL/GenBank/DDBJ databases">
        <authorList>
            <person name="Varghese N."/>
            <person name="Submissions S."/>
        </authorList>
    </citation>
    <scope>NUCLEOTIDE SEQUENCE [LARGE SCALE GENOMIC DNA]</scope>
    <source>
        <strain evidence="2">DSM 24724</strain>
    </source>
</reference>
<keyword evidence="2" id="KW-1185">Reference proteome</keyword>
<dbReference type="EMBL" id="FRBT01000011">
    <property type="protein sequence ID" value="SHM86283.1"/>
    <property type="molecule type" value="Genomic_DNA"/>
</dbReference>
<name>A0A1M7M7N9_9FLAO</name>
<sequence length="133" mass="15720">MINQQEEIINKIAQNKLDFNLGIQQLLEHPEYNFERFHLIITFFIFNAIPNKTDYNSETYQNAISTIPLKPTCTSIVLLKRFPTKIAFNKLVELPENEHIKILISLVWIFKILDTERRNTECKNGCGHFWHES</sequence>
<evidence type="ECO:0000313" key="2">
    <source>
        <dbReference type="Proteomes" id="UP000184028"/>
    </source>
</evidence>
<dbReference type="OrthoDB" id="7060026at2"/>
<dbReference type="AlphaFoldDB" id="A0A1M7M7N9"/>
<accession>A0A1M7M7N9</accession>
<dbReference type="Pfam" id="PF19383">
    <property type="entry name" value="DUF5958"/>
    <property type="match status" value="1"/>
</dbReference>